<sequence>MSIKSDIAALDNINSFMVLVRKLRQWKHMYNSNTIRDNLYQGSELFELNARLQNQIYNIIERISIHGNLQVPYTTKDLHKSRDLYSELKHENKINKLSSSLYKKDDLISSLKSQYELEISHLENKMRKLDTDLSSTQLVTRMELDRKEREIDNIKNESRVHTQELQKLKTQNLKDSIYKNEVKNIGHKLQTLSSQPANYDSSYITESHTLPRSTLNSSYRKIVSFSETENKINALKNQFDDLNSIFRQSAFDNMREYISNKEKRDCILYQVIKESFRSAQLRLPEYKLSTRDKLAIVGVSSLDLTEQTQQYIEKNSELYDHNILINDVISSLTRNIDLYLTSSTISVIRTYVRETCKFAWNCTVLANPLTLSLSSQWELFDDYKYRRSVDSEYSSPLVQCHIWPCLMMGMQKITKGVVKTGHRTSRII</sequence>
<dbReference type="PANTHER" id="PTHR21771">
    <property type="entry name" value="MITOCHONDRIA-EATING PROTEIN-RELATED"/>
    <property type="match status" value="1"/>
</dbReference>
<evidence type="ECO:0000313" key="16">
    <source>
        <dbReference type="Proteomes" id="UP000078046"/>
    </source>
</evidence>
<reference evidence="15 16" key="1">
    <citation type="submission" date="2016-04" db="EMBL/GenBank/DDBJ databases">
        <title>The genome of Intoshia linei affirms orthonectids as highly simplified spiralians.</title>
        <authorList>
            <person name="Mikhailov K.V."/>
            <person name="Slusarev G.S."/>
            <person name="Nikitin M.A."/>
            <person name="Logacheva M.D."/>
            <person name="Penin A."/>
            <person name="Aleoshin V."/>
            <person name="Panchin Y.V."/>
        </authorList>
    </citation>
    <scope>NUCLEOTIDE SEQUENCE [LARGE SCALE GENOMIC DNA]</scope>
    <source>
        <strain evidence="15">Intl2013</strain>
        <tissue evidence="15">Whole animal</tissue>
    </source>
</reference>
<evidence type="ECO:0000259" key="14">
    <source>
        <dbReference type="Pfam" id="PF16026"/>
    </source>
</evidence>
<dbReference type="InterPro" id="IPR031981">
    <property type="entry name" value="MIEAP_C"/>
</dbReference>
<organism evidence="15 16">
    <name type="scientific">Intoshia linei</name>
    <dbReference type="NCBI Taxonomy" id="1819745"/>
    <lineage>
        <taxon>Eukaryota</taxon>
        <taxon>Metazoa</taxon>
        <taxon>Spiralia</taxon>
        <taxon>Lophotrochozoa</taxon>
        <taxon>Mesozoa</taxon>
        <taxon>Orthonectida</taxon>
        <taxon>Rhopaluridae</taxon>
        <taxon>Intoshia</taxon>
    </lineage>
</organism>
<keyword evidence="16" id="KW-1185">Reference proteome</keyword>
<proteinExistence type="inferred from homology"/>
<dbReference type="GO" id="GO:0035694">
    <property type="term" value="P:mitochondrial protein catabolic process"/>
    <property type="evidence" value="ECO:0007669"/>
    <property type="project" value="InterPro"/>
</dbReference>
<feature type="domain" description="Mitochondria-eating protein C-terminal" evidence="14">
    <location>
        <begin position="235"/>
        <end position="420"/>
    </location>
</feature>
<dbReference type="AlphaFoldDB" id="A0A177B6K5"/>
<dbReference type="Proteomes" id="UP000078046">
    <property type="component" value="Unassembled WGS sequence"/>
</dbReference>
<accession>A0A177B6K5</accession>
<dbReference type="EMBL" id="LWCA01000210">
    <property type="protein sequence ID" value="OAF69927.1"/>
    <property type="molecule type" value="Genomic_DNA"/>
</dbReference>
<keyword evidence="6" id="KW-0963">Cytoplasm</keyword>
<gene>
    <name evidence="15" type="ORF">A3Q56_02286</name>
</gene>
<evidence type="ECO:0000256" key="1">
    <source>
        <dbReference type="ARBA" id="ARBA00004294"/>
    </source>
</evidence>
<evidence type="ECO:0000256" key="2">
    <source>
        <dbReference type="ARBA" id="ARBA00004305"/>
    </source>
</evidence>
<keyword evidence="10" id="KW-0496">Mitochondrion</keyword>
<evidence type="ECO:0000256" key="8">
    <source>
        <dbReference type="ARBA" id="ARBA00023054"/>
    </source>
</evidence>
<evidence type="ECO:0000256" key="13">
    <source>
        <dbReference type="SAM" id="Coils"/>
    </source>
</evidence>
<dbReference type="OrthoDB" id="5966837at2759"/>
<keyword evidence="9" id="KW-0446">Lipid-binding</keyword>
<evidence type="ECO:0000256" key="7">
    <source>
        <dbReference type="ARBA" id="ARBA00022787"/>
    </source>
</evidence>
<keyword evidence="7" id="KW-1000">Mitochondrion outer membrane</keyword>
<evidence type="ECO:0000256" key="9">
    <source>
        <dbReference type="ARBA" id="ARBA00023121"/>
    </source>
</evidence>
<dbReference type="GO" id="GO:0005741">
    <property type="term" value="C:mitochondrial outer membrane"/>
    <property type="evidence" value="ECO:0007669"/>
    <property type="project" value="UniProtKB-SubCell"/>
</dbReference>
<dbReference type="GO" id="GO:0035695">
    <property type="term" value="P:mitophagy by internal vacuole formation"/>
    <property type="evidence" value="ECO:0007669"/>
    <property type="project" value="TreeGrafter"/>
</dbReference>
<keyword evidence="8 13" id="KW-0175">Coiled coil</keyword>
<dbReference type="Pfam" id="PF16026">
    <property type="entry name" value="MIEAP"/>
    <property type="match status" value="1"/>
</dbReference>
<evidence type="ECO:0000313" key="15">
    <source>
        <dbReference type="EMBL" id="OAF69927.1"/>
    </source>
</evidence>
<feature type="coiled-coil region" evidence="13">
    <location>
        <begin position="112"/>
        <end position="171"/>
    </location>
</feature>
<dbReference type="InterPro" id="IPR026169">
    <property type="entry name" value="MIEAP"/>
</dbReference>
<dbReference type="PANTHER" id="PTHR21771:SF0">
    <property type="entry name" value="MITOCHONDRIA-EATING PROTEIN"/>
    <property type="match status" value="1"/>
</dbReference>
<comment type="caution">
    <text evidence="15">The sequence shown here is derived from an EMBL/GenBank/DDBJ whole genome shotgun (WGS) entry which is preliminary data.</text>
</comment>
<dbReference type="GO" id="GO:0008289">
    <property type="term" value="F:lipid binding"/>
    <property type="evidence" value="ECO:0007669"/>
    <property type="project" value="UniProtKB-KW"/>
</dbReference>
<evidence type="ECO:0000256" key="5">
    <source>
        <dbReference type="ARBA" id="ARBA00019863"/>
    </source>
</evidence>
<evidence type="ECO:0000256" key="4">
    <source>
        <dbReference type="ARBA" id="ARBA00008233"/>
    </source>
</evidence>
<evidence type="ECO:0000256" key="3">
    <source>
        <dbReference type="ARBA" id="ARBA00004496"/>
    </source>
</evidence>
<name>A0A177B6K5_9BILA</name>
<evidence type="ECO:0000256" key="6">
    <source>
        <dbReference type="ARBA" id="ARBA00022490"/>
    </source>
</evidence>
<protein>
    <recommendedName>
        <fullName evidence="5">Mitochondria-eating protein</fullName>
    </recommendedName>
    <alternativeName>
        <fullName evidence="12">Spermatogenesis-associated protein 18</fullName>
    </alternativeName>
</protein>
<comment type="subcellular location">
    <subcellularLocation>
        <location evidence="3">Cytoplasm</location>
    </subcellularLocation>
    <subcellularLocation>
        <location evidence="2">Mitochondrion matrix</location>
    </subcellularLocation>
    <subcellularLocation>
        <location evidence="1">Mitochondrion outer membrane</location>
    </subcellularLocation>
</comment>
<comment type="similarity">
    <text evidence="4">Belongs to the MIEAP family.</text>
</comment>
<evidence type="ECO:0000256" key="10">
    <source>
        <dbReference type="ARBA" id="ARBA00023128"/>
    </source>
</evidence>
<keyword evidence="11" id="KW-0472">Membrane</keyword>
<evidence type="ECO:0000256" key="11">
    <source>
        <dbReference type="ARBA" id="ARBA00023136"/>
    </source>
</evidence>
<dbReference type="GO" id="GO:0005759">
    <property type="term" value="C:mitochondrial matrix"/>
    <property type="evidence" value="ECO:0007669"/>
    <property type="project" value="UniProtKB-SubCell"/>
</dbReference>
<evidence type="ECO:0000256" key="12">
    <source>
        <dbReference type="ARBA" id="ARBA00032687"/>
    </source>
</evidence>